<evidence type="ECO:0000259" key="7">
    <source>
        <dbReference type="Pfam" id="PF00248"/>
    </source>
</evidence>
<dbReference type="GO" id="GO:0016491">
    <property type="term" value="F:oxidoreductase activity"/>
    <property type="evidence" value="ECO:0007669"/>
    <property type="project" value="UniProtKB-KW"/>
</dbReference>
<gene>
    <name evidence="8" type="ORF">Anas_09833</name>
</gene>
<accession>A0A5N5TBC8</accession>
<reference evidence="8 9" key="1">
    <citation type="journal article" date="2019" name="PLoS Biol.">
        <title>Sex chromosomes control vertical transmission of feminizing Wolbachia symbionts in an isopod.</title>
        <authorList>
            <person name="Becking T."/>
            <person name="Chebbi M.A."/>
            <person name="Giraud I."/>
            <person name="Moumen B."/>
            <person name="Laverre T."/>
            <person name="Caubet Y."/>
            <person name="Peccoud J."/>
            <person name="Gilbert C."/>
            <person name="Cordaux R."/>
        </authorList>
    </citation>
    <scope>NUCLEOTIDE SEQUENCE [LARGE SCALE GENOMIC DNA]</scope>
    <source>
        <strain evidence="8">ANa2</strain>
        <tissue evidence="8">Whole body excluding digestive tract and cuticle</tissue>
    </source>
</reference>
<dbReference type="FunFam" id="3.20.20.100:FF:000006">
    <property type="entry name" value="Aldo-keto reductase family 1 member A1"/>
    <property type="match status" value="1"/>
</dbReference>
<organism evidence="8 9">
    <name type="scientific">Armadillidium nasatum</name>
    <dbReference type="NCBI Taxonomy" id="96803"/>
    <lineage>
        <taxon>Eukaryota</taxon>
        <taxon>Metazoa</taxon>
        <taxon>Ecdysozoa</taxon>
        <taxon>Arthropoda</taxon>
        <taxon>Crustacea</taxon>
        <taxon>Multicrustacea</taxon>
        <taxon>Malacostraca</taxon>
        <taxon>Eumalacostraca</taxon>
        <taxon>Peracarida</taxon>
        <taxon>Isopoda</taxon>
        <taxon>Oniscidea</taxon>
        <taxon>Crinocheta</taxon>
        <taxon>Armadillidiidae</taxon>
        <taxon>Armadillidium</taxon>
    </lineage>
</organism>
<sequence>MAPIVKDNCIFLNDGHRMPLLGLGCSRSVADEVEKAIEFAFDCGYRHIDTAYNYKNEEEVGRGIKNWLKKTGSKREDLFIVTKLPMIGMYQGGVEKFLRMSLKKLGLGYVDLYLVHTPIGLKGKNDDDTFPVDENGKFVADDSTDLIAIWKEMEKMVDLGLTKSIGVSNFSIKQMRKIKAIAQIPPAVNQVEMNATFQQKELLEFCRENDIVVTAYAPLGSPGKTTVLSKTTHGNPAAWQLLQNPVVKLISDKHNVSPAQVLLRYLIEKEVVVIPKSVNPERIKTNGDVFSFSLDETDKAALLLLDLGDEGRSYCFSSCPGKQR</sequence>
<evidence type="ECO:0000256" key="6">
    <source>
        <dbReference type="PIRSR" id="PIRSR000097-3"/>
    </source>
</evidence>
<dbReference type="Proteomes" id="UP000326759">
    <property type="component" value="Unassembled WGS sequence"/>
</dbReference>
<dbReference type="Gene3D" id="3.20.20.100">
    <property type="entry name" value="NADP-dependent oxidoreductase domain"/>
    <property type="match status" value="1"/>
</dbReference>
<name>A0A5N5TBC8_9CRUS</name>
<proteinExistence type="inferred from homology"/>
<feature type="binding site" evidence="5">
    <location>
        <position position="116"/>
    </location>
    <ligand>
        <name>substrate</name>
    </ligand>
</feature>
<evidence type="ECO:0000256" key="4">
    <source>
        <dbReference type="PIRSR" id="PIRSR000097-1"/>
    </source>
</evidence>
<feature type="domain" description="NADP-dependent oxidoreductase" evidence="7">
    <location>
        <begin position="27"/>
        <end position="300"/>
    </location>
</feature>
<evidence type="ECO:0000256" key="3">
    <source>
        <dbReference type="ARBA" id="ARBA00023002"/>
    </source>
</evidence>
<evidence type="ECO:0000256" key="5">
    <source>
        <dbReference type="PIRSR" id="PIRSR000097-2"/>
    </source>
</evidence>
<feature type="site" description="Lowers pKa of active site Tyr" evidence="6">
    <location>
        <position position="83"/>
    </location>
</feature>
<comment type="caution">
    <text evidence="8">The sequence shown here is derived from an EMBL/GenBank/DDBJ whole genome shotgun (WGS) entry which is preliminary data.</text>
</comment>
<dbReference type="InterPro" id="IPR020471">
    <property type="entry name" value="AKR"/>
</dbReference>
<dbReference type="OrthoDB" id="416253at2759"/>
<dbReference type="PROSITE" id="PS00062">
    <property type="entry name" value="ALDOKETO_REDUCTASE_2"/>
    <property type="match status" value="1"/>
</dbReference>
<keyword evidence="3" id="KW-0560">Oxidoreductase</keyword>
<dbReference type="InterPro" id="IPR018170">
    <property type="entry name" value="Aldo/ket_reductase_CS"/>
</dbReference>
<dbReference type="PROSITE" id="PS00063">
    <property type="entry name" value="ALDOKETO_REDUCTASE_3"/>
    <property type="match status" value="1"/>
</dbReference>
<dbReference type="AlphaFoldDB" id="A0A5N5TBC8"/>
<keyword evidence="2" id="KW-0521">NADP</keyword>
<dbReference type="SUPFAM" id="SSF51430">
    <property type="entry name" value="NAD(P)-linked oxidoreductase"/>
    <property type="match status" value="1"/>
</dbReference>
<dbReference type="InterPro" id="IPR036812">
    <property type="entry name" value="NAD(P)_OxRdtase_dom_sf"/>
</dbReference>
<feature type="active site" description="Proton donor" evidence="4">
    <location>
        <position position="54"/>
    </location>
</feature>
<protein>
    <submittedName>
        <fullName evidence="8">Aldo-keto reductase family 1 member B10</fullName>
    </submittedName>
</protein>
<dbReference type="EMBL" id="SEYY01005281">
    <property type="protein sequence ID" value="KAB7503368.1"/>
    <property type="molecule type" value="Genomic_DNA"/>
</dbReference>
<dbReference type="PANTHER" id="PTHR11732">
    <property type="entry name" value="ALDO/KETO REDUCTASE"/>
    <property type="match status" value="1"/>
</dbReference>
<comment type="similarity">
    <text evidence="1">Belongs to the aldo/keto reductase family.</text>
</comment>
<dbReference type="Pfam" id="PF00248">
    <property type="entry name" value="Aldo_ket_red"/>
    <property type="match status" value="1"/>
</dbReference>
<evidence type="ECO:0000256" key="2">
    <source>
        <dbReference type="ARBA" id="ARBA00022857"/>
    </source>
</evidence>
<evidence type="ECO:0000256" key="1">
    <source>
        <dbReference type="ARBA" id="ARBA00007905"/>
    </source>
</evidence>
<dbReference type="InterPro" id="IPR023210">
    <property type="entry name" value="NADP_OxRdtase_dom"/>
</dbReference>
<dbReference type="PROSITE" id="PS00798">
    <property type="entry name" value="ALDOKETO_REDUCTASE_1"/>
    <property type="match status" value="1"/>
</dbReference>
<evidence type="ECO:0000313" key="9">
    <source>
        <dbReference type="Proteomes" id="UP000326759"/>
    </source>
</evidence>
<evidence type="ECO:0000313" key="8">
    <source>
        <dbReference type="EMBL" id="KAB7503368.1"/>
    </source>
</evidence>
<keyword evidence="9" id="KW-1185">Reference proteome</keyword>
<dbReference type="PIRSF" id="PIRSF000097">
    <property type="entry name" value="AKR"/>
    <property type="match status" value="1"/>
</dbReference>
<dbReference type="PRINTS" id="PR00069">
    <property type="entry name" value="ALDKETRDTASE"/>
</dbReference>